<dbReference type="InterPro" id="IPR035386">
    <property type="entry name" value="Arm-DNA-bind_5"/>
</dbReference>
<dbReference type="Proteomes" id="UP000007364">
    <property type="component" value="Unassembled WGS sequence"/>
</dbReference>
<accession>K2PR97</accession>
<dbReference type="RefSeq" id="WP_008991578.1">
    <property type="nucleotide sequence ID" value="NZ_AMSG01000010.1"/>
</dbReference>
<protein>
    <submittedName>
        <fullName evidence="2">Phage integrase</fullName>
    </submittedName>
</protein>
<dbReference type="eggNOG" id="COG0582">
    <property type="taxonomic scope" value="Bacteria"/>
</dbReference>
<dbReference type="STRING" id="555500.I215_08647"/>
<keyword evidence="3" id="KW-1185">Reference proteome</keyword>
<comment type="caution">
    <text evidence="2">The sequence shown here is derived from an EMBL/GenBank/DDBJ whole genome shotgun (WGS) entry which is preliminary data.</text>
</comment>
<dbReference type="AlphaFoldDB" id="K2PR97"/>
<sequence>MQDLLSILFYIRKSKAQDLELGTIYLRITYSGERSELSTFLKVSLEKWNAKAKKLMGSSPATKEVNRNLEIIKKNVYRAYQEMMDKQQVITAMKIRNRYLGKDGTRKHILEVIEEHNIKMAKLVGKDYTARTLQRYKTTKRDICDFNKATYSILPPTGWTKKLKISKIMVLKEGRGASSSCATEVV</sequence>
<reference evidence="2 3" key="1">
    <citation type="journal article" date="2012" name="J. Bacteriol.">
        <title>Genome Sequence of Galbibacter marinum Type Strain ck-I2-15.</title>
        <authorList>
            <person name="Lai Q."/>
            <person name="Li C."/>
            <person name="Shao Z."/>
        </authorList>
    </citation>
    <scope>NUCLEOTIDE SEQUENCE [LARGE SCALE GENOMIC DNA]</scope>
    <source>
        <strain evidence="3">ck-I2-15</strain>
    </source>
</reference>
<gene>
    <name evidence="2" type="ORF">I215_08647</name>
</gene>
<evidence type="ECO:0000313" key="3">
    <source>
        <dbReference type="Proteomes" id="UP000007364"/>
    </source>
</evidence>
<name>K2PR97_9FLAO</name>
<evidence type="ECO:0000259" key="1">
    <source>
        <dbReference type="Pfam" id="PF17293"/>
    </source>
</evidence>
<dbReference type="EMBL" id="AMSG01000010">
    <property type="protein sequence ID" value="EKF55085.1"/>
    <property type="molecule type" value="Genomic_DNA"/>
</dbReference>
<proteinExistence type="predicted"/>
<evidence type="ECO:0000313" key="2">
    <source>
        <dbReference type="EMBL" id="EKF55085.1"/>
    </source>
</evidence>
<dbReference type="Pfam" id="PF17293">
    <property type="entry name" value="Arm-DNA-bind_5"/>
    <property type="match status" value="1"/>
</dbReference>
<organism evidence="2 3">
    <name type="scientific">Galbibacter marinus</name>
    <dbReference type="NCBI Taxonomy" id="555500"/>
    <lineage>
        <taxon>Bacteria</taxon>
        <taxon>Pseudomonadati</taxon>
        <taxon>Bacteroidota</taxon>
        <taxon>Flavobacteriia</taxon>
        <taxon>Flavobacteriales</taxon>
        <taxon>Flavobacteriaceae</taxon>
        <taxon>Galbibacter</taxon>
    </lineage>
</organism>
<feature type="domain" description="Arm DNA-binding" evidence="1">
    <location>
        <begin position="9"/>
        <end position="95"/>
    </location>
</feature>
<feature type="non-terminal residue" evidence="2">
    <location>
        <position position="186"/>
    </location>
</feature>